<evidence type="ECO:0000313" key="14">
    <source>
        <dbReference type="EMBL" id="KAB0344017.1"/>
    </source>
</evidence>
<keyword evidence="8 10" id="KW-0862">Zinc</keyword>
<keyword evidence="7" id="KW-0833">Ubl conjugation pathway</keyword>
<gene>
    <name evidence="14" type="ORF">FD754_020943</name>
</gene>
<evidence type="ECO:0000256" key="6">
    <source>
        <dbReference type="ARBA" id="ARBA00022771"/>
    </source>
</evidence>
<dbReference type="AlphaFoldDB" id="A0A5N3V4D4"/>
<dbReference type="GO" id="GO:0008270">
    <property type="term" value="F:zinc ion binding"/>
    <property type="evidence" value="ECO:0007669"/>
    <property type="project" value="UniProtKB-KW"/>
</dbReference>
<dbReference type="GO" id="GO:0061630">
    <property type="term" value="F:ubiquitin protein ligase activity"/>
    <property type="evidence" value="ECO:0007669"/>
    <property type="project" value="UniProtKB-EC"/>
</dbReference>
<evidence type="ECO:0000256" key="9">
    <source>
        <dbReference type="ARBA" id="ARBA00042581"/>
    </source>
</evidence>
<sequence length="383" mass="42656">MGFVRKETTVATHTTSLDSPYGVVCKYFQQGYSATDLTAKSSLAASSSLSSVGPTVEMNMGEAESKNSNFAIVGAGSEDRECHQTTPSSAEGPLQGSEDSEREQSTVDTKKQLYPYAAVGECCYGENCVYLHGDTCDMCRLQVLHPVDAAQRSQYIKCCIKAHEKDMELSFEMQRSKDMVCGICMEVVYEKANPSESRFGILPNCNHNYSLKCIRNWRSAKQFESKMIKSCLECQITSNFVIQSDNKACRYFDEGHGSCPFGGNYFYRHVYPDGCREEPQRQKFIEDQENGNPLDDKEDVVTFELGEMLLMLLAAGGDDNLTDSENKWDLFHDELQDFYDLDLQQLGEAHELVCQASDGSGPQGQQPCLGHSSRQASQLLVLS</sequence>
<dbReference type="PROSITE" id="PS50089">
    <property type="entry name" value="ZF_RING_2"/>
    <property type="match status" value="1"/>
</dbReference>
<protein>
    <recommendedName>
        <fullName evidence="2">RING-type E3 ubiquitin transferase</fullName>
        <ecNumber evidence="2">2.3.2.27</ecNumber>
    </recommendedName>
    <alternativeName>
        <fullName evidence="9">RING-type E3 ubiquitin transferase makorin-1</fullName>
    </alternativeName>
</protein>
<evidence type="ECO:0000256" key="1">
    <source>
        <dbReference type="ARBA" id="ARBA00000900"/>
    </source>
</evidence>
<dbReference type="InterPro" id="IPR001841">
    <property type="entry name" value="Znf_RING"/>
</dbReference>
<dbReference type="Pfam" id="PF15815">
    <property type="entry name" value="MKRN1_C"/>
    <property type="match status" value="1"/>
</dbReference>
<dbReference type="FunFam" id="3.30.40.10:FF:000117">
    <property type="entry name" value="Probable E3 ubiquitin-protein ligase makorin-1"/>
    <property type="match status" value="1"/>
</dbReference>
<evidence type="ECO:0000256" key="4">
    <source>
        <dbReference type="ARBA" id="ARBA00022723"/>
    </source>
</evidence>
<dbReference type="GO" id="GO:0000209">
    <property type="term" value="P:protein polyubiquitination"/>
    <property type="evidence" value="ECO:0007669"/>
    <property type="project" value="InterPro"/>
</dbReference>
<evidence type="ECO:0000313" key="15">
    <source>
        <dbReference type="Proteomes" id="UP000326458"/>
    </source>
</evidence>
<feature type="zinc finger region" description="C3H1-type" evidence="10">
    <location>
        <begin position="108"/>
        <end position="135"/>
    </location>
</feature>
<evidence type="ECO:0000256" key="3">
    <source>
        <dbReference type="ARBA" id="ARBA00022679"/>
    </source>
</evidence>
<keyword evidence="3" id="KW-0808">Transferase</keyword>
<evidence type="ECO:0000256" key="8">
    <source>
        <dbReference type="ARBA" id="ARBA00022833"/>
    </source>
</evidence>
<accession>A0A5N3V4D4</accession>
<dbReference type="EMBL" id="VCEA01000003">
    <property type="protein sequence ID" value="KAB0344017.1"/>
    <property type="molecule type" value="Genomic_DNA"/>
</dbReference>
<dbReference type="Gene3D" id="3.30.40.10">
    <property type="entry name" value="Zinc/RING finger domain, C3HC4 (zinc finger)"/>
    <property type="match status" value="1"/>
</dbReference>
<feature type="domain" description="RING-type" evidence="12">
    <location>
        <begin position="181"/>
        <end position="235"/>
    </location>
</feature>
<keyword evidence="15" id="KW-1185">Reference proteome</keyword>
<feature type="domain" description="C3H1-type" evidence="13">
    <location>
        <begin position="108"/>
        <end position="135"/>
    </location>
</feature>
<dbReference type="InterPro" id="IPR045072">
    <property type="entry name" value="MKRN-like"/>
</dbReference>
<evidence type="ECO:0000256" key="7">
    <source>
        <dbReference type="ARBA" id="ARBA00022786"/>
    </source>
</evidence>
<evidence type="ECO:0000256" key="2">
    <source>
        <dbReference type="ARBA" id="ARBA00012483"/>
    </source>
</evidence>
<evidence type="ECO:0000256" key="11">
    <source>
        <dbReference type="SAM" id="MobiDB-lite"/>
    </source>
</evidence>
<evidence type="ECO:0000259" key="13">
    <source>
        <dbReference type="PROSITE" id="PS50103"/>
    </source>
</evidence>
<dbReference type="InterPro" id="IPR031644">
    <property type="entry name" value="MKRN1_C"/>
</dbReference>
<feature type="domain" description="C3H1-type" evidence="13">
    <location>
        <begin position="243"/>
        <end position="272"/>
    </location>
</feature>
<feature type="region of interest" description="Disordered" evidence="11">
    <location>
        <begin position="80"/>
        <end position="108"/>
    </location>
</feature>
<dbReference type="PANTHER" id="PTHR11224:SF37">
    <property type="entry name" value="E3 UBIQUITIN-PROTEIN LIGASE MAKORIN-1"/>
    <property type="match status" value="1"/>
</dbReference>
<reference evidence="14 15" key="1">
    <citation type="submission" date="2019-06" db="EMBL/GenBank/DDBJ databases">
        <title>Discovery of a novel chromosome fission-fusion reversal in muntjac.</title>
        <authorList>
            <person name="Mudd A.B."/>
            <person name="Bredeson J.V."/>
            <person name="Baum R."/>
            <person name="Hockemeyer D."/>
            <person name="Rokhsar D.S."/>
        </authorList>
    </citation>
    <scope>NUCLEOTIDE SEQUENCE [LARGE SCALE GENOMIC DNA]</scope>
    <source>
        <strain evidence="14">UTSW_UCB_Mm</strain>
        <tissue evidence="14">Fibroblast cell line</tissue>
    </source>
</reference>
<keyword evidence="6 10" id="KW-0863">Zinc-finger</keyword>
<comment type="catalytic activity">
    <reaction evidence="1">
        <text>S-ubiquitinyl-[E2 ubiquitin-conjugating enzyme]-L-cysteine + [acceptor protein]-L-lysine = [E2 ubiquitin-conjugating enzyme]-L-cysteine + N(6)-ubiquitinyl-[acceptor protein]-L-lysine.</text>
        <dbReference type="EC" id="2.3.2.27"/>
    </reaction>
</comment>
<keyword evidence="5" id="KW-0677">Repeat</keyword>
<keyword evidence="4 10" id="KW-0479">Metal-binding</keyword>
<dbReference type="InterPro" id="IPR013083">
    <property type="entry name" value="Znf_RING/FYVE/PHD"/>
</dbReference>
<dbReference type="PROSITE" id="PS50103">
    <property type="entry name" value="ZF_C3H1"/>
    <property type="match status" value="2"/>
</dbReference>
<dbReference type="Proteomes" id="UP000326458">
    <property type="component" value="Unassembled WGS sequence"/>
</dbReference>
<dbReference type="EC" id="2.3.2.27" evidence="2"/>
<dbReference type="PANTHER" id="PTHR11224">
    <property type="entry name" value="MAKORIN-RELATED"/>
    <property type="match status" value="1"/>
</dbReference>
<evidence type="ECO:0000259" key="12">
    <source>
        <dbReference type="PROSITE" id="PS50089"/>
    </source>
</evidence>
<dbReference type="SUPFAM" id="SSF57850">
    <property type="entry name" value="RING/U-box"/>
    <property type="match status" value="1"/>
</dbReference>
<feature type="zinc finger region" description="C3H1-type" evidence="10">
    <location>
        <begin position="243"/>
        <end position="272"/>
    </location>
</feature>
<name>A0A5N3V4D4_MUNMU</name>
<comment type="caution">
    <text evidence="14">The sequence shown here is derived from an EMBL/GenBank/DDBJ whole genome shotgun (WGS) entry which is preliminary data.</text>
</comment>
<organism evidence="14 15">
    <name type="scientific">Muntiacus muntjak</name>
    <name type="common">Barking deer</name>
    <name type="synonym">Indian muntjac</name>
    <dbReference type="NCBI Taxonomy" id="9888"/>
    <lineage>
        <taxon>Eukaryota</taxon>
        <taxon>Metazoa</taxon>
        <taxon>Chordata</taxon>
        <taxon>Craniata</taxon>
        <taxon>Vertebrata</taxon>
        <taxon>Euteleostomi</taxon>
        <taxon>Mammalia</taxon>
        <taxon>Eutheria</taxon>
        <taxon>Laurasiatheria</taxon>
        <taxon>Artiodactyla</taxon>
        <taxon>Ruminantia</taxon>
        <taxon>Pecora</taxon>
        <taxon>Cervidae</taxon>
        <taxon>Muntiacinae</taxon>
        <taxon>Muntiacus</taxon>
    </lineage>
</organism>
<evidence type="ECO:0000256" key="5">
    <source>
        <dbReference type="ARBA" id="ARBA00022737"/>
    </source>
</evidence>
<dbReference type="InterPro" id="IPR000571">
    <property type="entry name" value="Znf_CCCH"/>
</dbReference>
<proteinExistence type="predicted"/>
<evidence type="ECO:0000256" key="10">
    <source>
        <dbReference type="PROSITE-ProRule" id="PRU00723"/>
    </source>
</evidence>